<protein>
    <submittedName>
        <fullName evidence="2">GTP cyclohydrolase III</fullName>
    </submittedName>
</protein>
<gene>
    <name evidence="2" type="ORF">J2S48_001248</name>
</gene>
<organism evidence="2 3">
    <name type="scientific">Promicromonospora iranensis</name>
    <dbReference type="NCBI Taxonomy" id="1105144"/>
    <lineage>
        <taxon>Bacteria</taxon>
        <taxon>Bacillati</taxon>
        <taxon>Actinomycetota</taxon>
        <taxon>Actinomycetes</taxon>
        <taxon>Micrococcales</taxon>
        <taxon>Promicromonosporaceae</taxon>
        <taxon>Promicromonospora</taxon>
    </lineage>
</organism>
<keyword evidence="3" id="KW-1185">Reference proteome</keyword>
<dbReference type="InterPro" id="IPR040942">
    <property type="entry name" value="Minimal_Cpol"/>
</dbReference>
<proteinExistence type="predicted"/>
<evidence type="ECO:0000313" key="3">
    <source>
        <dbReference type="Proteomes" id="UP001183585"/>
    </source>
</evidence>
<feature type="domain" description="Minimal CRISPR polymerase" evidence="1">
    <location>
        <begin position="10"/>
        <end position="121"/>
    </location>
</feature>
<accession>A0ABU2CK83</accession>
<dbReference type="RefSeq" id="WP_274998023.1">
    <property type="nucleotide sequence ID" value="NZ_JAJQQP010000020.1"/>
</dbReference>
<name>A0ABU2CK83_9MICO</name>
<dbReference type="EMBL" id="JAVDYE010000001">
    <property type="protein sequence ID" value="MDR7381733.1"/>
    <property type="molecule type" value="Genomic_DNA"/>
</dbReference>
<dbReference type="InterPro" id="IPR043128">
    <property type="entry name" value="Rev_trsase/Diguanyl_cyclase"/>
</dbReference>
<dbReference type="Gene3D" id="3.30.70.270">
    <property type="match status" value="1"/>
</dbReference>
<sequence length="127" mass="13811">MTHDDQQQVFILVDGDNIGARLEHAIWLDDPAEYVRRSNELTSFFERMGTELTNAGISVLAIGGDSVLAECSTSDIPSVLEVLDKVRARHDVDFSGGLGGTLSQAQTALRIAKTSGKARIHIDPYLI</sequence>
<dbReference type="Pfam" id="PF18182">
    <property type="entry name" value="mCpol"/>
    <property type="match status" value="1"/>
</dbReference>
<evidence type="ECO:0000259" key="1">
    <source>
        <dbReference type="Pfam" id="PF18182"/>
    </source>
</evidence>
<dbReference type="NCBIfam" id="NF033576">
    <property type="entry name" value="mCpol"/>
    <property type="match status" value="1"/>
</dbReference>
<evidence type="ECO:0000313" key="2">
    <source>
        <dbReference type="EMBL" id="MDR7381733.1"/>
    </source>
</evidence>
<comment type="caution">
    <text evidence="2">The sequence shown here is derived from an EMBL/GenBank/DDBJ whole genome shotgun (WGS) entry which is preliminary data.</text>
</comment>
<reference evidence="2 3" key="1">
    <citation type="submission" date="2023-07" db="EMBL/GenBank/DDBJ databases">
        <title>Sequencing the genomes of 1000 actinobacteria strains.</title>
        <authorList>
            <person name="Klenk H.-P."/>
        </authorList>
    </citation>
    <scope>NUCLEOTIDE SEQUENCE [LARGE SCALE GENOMIC DNA]</scope>
    <source>
        <strain evidence="2 3">DSM 45554</strain>
    </source>
</reference>
<dbReference type="Proteomes" id="UP001183585">
    <property type="component" value="Unassembled WGS sequence"/>
</dbReference>